<dbReference type="EMBL" id="FXWV01000002">
    <property type="protein sequence ID" value="SMR71324.1"/>
    <property type="molecule type" value="Genomic_DNA"/>
</dbReference>
<dbReference type="Proteomes" id="UP001159257">
    <property type="component" value="Unassembled WGS sequence"/>
</dbReference>
<evidence type="ECO:0000313" key="3">
    <source>
        <dbReference type="Proteomes" id="UP001159257"/>
    </source>
</evidence>
<dbReference type="CDD" id="cd07344">
    <property type="entry name" value="M48_yhfN_like"/>
    <property type="match status" value="1"/>
</dbReference>
<gene>
    <name evidence="2" type="ORF">SAMN04487964_10226</name>
</gene>
<dbReference type="InterPro" id="IPR053136">
    <property type="entry name" value="UTP_pyrophosphatase-like"/>
</dbReference>
<accession>A0ABY1RWY1</accession>
<dbReference type="RefSeq" id="WP_239039549.1">
    <property type="nucleotide sequence ID" value="NZ_BAAAEY010000001.1"/>
</dbReference>
<protein>
    <recommendedName>
        <fullName evidence="1">YgjP-like metallopeptidase domain-containing protein</fullName>
    </recommendedName>
</protein>
<evidence type="ECO:0000259" key="1">
    <source>
        <dbReference type="Pfam" id="PF01863"/>
    </source>
</evidence>
<evidence type="ECO:0000313" key="2">
    <source>
        <dbReference type="EMBL" id="SMR71324.1"/>
    </source>
</evidence>
<dbReference type="InterPro" id="IPR002725">
    <property type="entry name" value="YgjP-like_metallopeptidase"/>
</dbReference>
<dbReference type="Pfam" id="PF01863">
    <property type="entry name" value="YgjP-like"/>
    <property type="match status" value="1"/>
</dbReference>
<organism evidence="2 3">
    <name type="scientific">Marinobacterium sediminicola</name>
    <dbReference type="NCBI Taxonomy" id="518898"/>
    <lineage>
        <taxon>Bacteria</taxon>
        <taxon>Pseudomonadati</taxon>
        <taxon>Pseudomonadota</taxon>
        <taxon>Gammaproteobacteria</taxon>
        <taxon>Oceanospirillales</taxon>
        <taxon>Oceanospirillaceae</taxon>
        <taxon>Marinobacterium</taxon>
    </lineage>
</organism>
<name>A0ABY1RWY1_9GAMM</name>
<reference evidence="2 3" key="1">
    <citation type="submission" date="2017-05" db="EMBL/GenBank/DDBJ databases">
        <authorList>
            <person name="Varghese N."/>
            <person name="Submissions S."/>
        </authorList>
    </citation>
    <scope>NUCLEOTIDE SEQUENCE [LARGE SCALE GENOMIC DNA]</scope>
    <source>
        <strain evidence="2 3">CGMCC 1.7287</strain>
    </source>
</reference>
<dbReference type="Gene3D" id="3.30.2010.10">
    <property type="entry name" value="Metalloproteases ('zincins'), catalytic domain"/>
    <property type="match status" value="1"/>
</dbReference>
<comment type="caution">
    <text evidence="2">The sequence shown here is derived from an EMBL/GenBank/DDBJ whole genome shotgun (WGS) entry which is preliminary data.</text>
</comment>
<dbReference type="PANTHER" id="PTHR30399">
    <property type="entry name" value="UNCHARACTERIZED PROTEIN YGJP"/>
    <property type="match status" value="1"/>
</dbReference>
<sequence length="228" mass="26696">MNPEYQLLLSARRKTLSIQVRDGQVIVRAPERASQAVVEAFVQSRREWIHRHQQRQQNEIEALRICLHQGGAVPWNGEMLALNWKRGSASGVERGVGSIHVTLSHRVRRNETDAVAEQLRRWFSSQAEELLIARTHEISARTGLVPTEIGIGNWRGRWGQCSSRGEVKLNWRLLHLPAELQDYVILHELCHLRYLNHGPSFHALMLQHCKEHRNLYRKMQRYTSWLRW</sequence>
<keyword evidence="3" id="KW-1185">Reference proteome</keyword>
<feature type="domain" description="YgjP-like metallopeptidase" evidence="1">
    <location>
        <begin position="14"/>
        <end position="221"/>
    </location>
</feature>
<dbReference type="PANTHER" id="PTHR30399:SF1">
    <property type="entry name" value="UTP PYROPHOSPHATASE"/>
    <property type="match status" value="1"/>
</dbReference>
<proteinExistence type="predicted"/>